<dbReference type="KEGG" id="ipc:IPA_04965"/>
<feature type="transmembrane region" description="Helical" evidence="1">
    <location>
        <begin position="6"/>
        <end position="23"/>
    </location>
</feature>
<keyword evidence="1" id="KW-1133">Transmembrane helix</keyword>
<sequence>MADWRALAVAEALYFYALAPVIFEVLKDKLKKPKLFSFVYATGALLPVYVYTYSNVQWLLPVVFAHFMVAMMAKEDGYEALMSPYPYLLGSTLMIIMYLKSVVG</sequence>
<organism evidence="2 3">
    <name type="scientific">Ignicoccus pacificus DSM 13166</name>
    <dbReference type="NCBI Taxonomy" id="940294"/>
    <lineage>
        <taxon>Archaea</taxon>
        <taxon>Thermoproteota</taxon>
        <taxon>Thermoprotei</taxon>
        <taxon>Desulfurococcales</taxon>
        <taxon>Desulfurococcaceae</taxon>
        <taxon>Ignicoccus</taxon>
    </lineage>
</organism>
<name>A0A977PLL3_9CREN</name>
<feature type="transmembrane region" description="Helical" evidence="1">
    <location>
        <begin position="85"/>
        <end position="103"/>
    </location>
</feature>
<gene>
    <name evidence="2" type="ORF">IPA_04965</name>
</gene>
<reference evidence="2" key="1">
    <citation type="submission" date="2013-11" db="EMBL/GenBank/DDBJ databases">
        <title>Comparative genomics of Ignicoccus.</title>
        <authorList>
            <person name="Podar M."/>
        </authorList>
    </citation>
    <scope>NUCLEOTIDE SEQUENCE</scope>
    <source>
        <strain evidence="2">DSM 13166</strain>
    </source>
</reference>
<evidence type="ECO:0000313" key="3">
    <source>
        <dbReference type="Proteomes" id="UP001063698"/>
    </source>
</evidence>
<keyword evidence="1" id="KW-0472">Membrane</keyword>
<accession>A0A977PLL3</accession>
<proteinExistence type="predicted"/>
<dbReference type="EMBL" id="CP006868">
    <property type="protein sequence ID" value="UXD22455.1"/>
    <property type="molecule type" value="Genomic_DNA"/>
</dbReference>
<dbReference type="Proteomes" id="UP001063698">
    <property type="component" value="Chromosome"/>
</dbReference>
<evidence type="ECO:0000313" key="2">
    <source>
        <dbReference type="EMBL" id="UXD22455.1"/>
    </source>
</evidence>
<dbReference type="AlphaFoldDB" id="A0A977PLL3"/>
<keyword evidence="1" id="KW-0812">Transmembrane</keyword>
<keyword evidence="3" id="KW-1185">Reference proteome</keyword>
<feature type="transmembrane region" description="Helical" evidence="1">
    <location>
        <begin position="35"/>
        <end position="52"/>
    </location>
</feature>
<evidence type="ECO:0000256" key="1">
    <source>
        <dbReference type="SAM" id="Phobius"/>
    </source>
</evidence>
<protein>
    <submittedName>
        <fullName evidence="2">Uncharacterized protein</fullName>
    </submittedName>
</protein>